<organism evidence="1 2">
    <name type="scientific">Sutterella seckii</name>
    <dbReference type="NCBI Taxonomy" id="1944635"/>
    <lineage>
        <taxon>Bacteria</taxon>
        <taxon>Pseudomonadati</taxon>
        <taxon>Pseudomonadota</taxon>
        <taxon>Betaproteobacteria</taxon>
        <taxon>Burkholderiales</taxon>
        <taxon>Sutterellaceae</taxon>
        <taxon>Sutterella</taxon>
    </lineage>
</organism>
<evidence type="ECO:0000313" key="1">
    <source>
        <dbReference type="EMBL" id="KAB7661288.1"/>
    </source>
</evidence>
<dbReference type="RefSeq" id="WP_152158072.1">
    <property type="nucleotide sequence ID" value="NZ_WEHX01000021.1"/>
</dbReference>
<dbReference type="EMBL" id="WEHX01000021">
    <property type="protein sequence ID" value="KAB7661288.1"/>
    <property type="molecule type" value="Genomic_DNA"/>
</dbReference>
<protein>
    <submittedName>
        <fullName evidence="1">Uncharacterized protein</fullName>
    </submittedName>
</protein>
<accession>A0A6I1EU45</accession>
<dbReference type="Proteomes" id="UP000430564">
    <property type="component" value="Unassembled WGS sequence"/>
</dbReference>
<gene>
    <name evidence="1" type="ORF">GBM95_04930</name>
</gene>
<reference evidence="1 2" key="1">
    <citation type="submission" date="2019-10" db="EMBL/GenBank/DDBJ databases">
        <title>Genome diversity of Sutterella seckii.</title>
        <authorList>
            <person name="Chaplin A.V."/>
            <person name="Sokolova S.R."/>
            <person name="Mosin K.A."/>
            <person name="Ivanova E.L."/>
            <person name="Kochetkova T.O."/>
            <person name="Goltsov A.Y."/>
            <person name="Trofimov D.Y."/>
            <person name="Efimov B.A."/>
        </authorList>
    </citation>
    <scope>NUCLEOTIDE SEQUENCE [LARGE SCALE GENOMIC DNA]</scope>
    <source>
        <strain evidence="1 2">ASD393</strain>
    </source>
</reference>
<proteinExistence type="predicted"/>
<evidence type="ECO:0000313" key="2">
    <source>
        <dbReference type="Proteomes" id="UP000430564"/>
    </source>
</evidence>
<name>A0A6I1EU45_9BURK</name>
<dbReference type="AlphaFoldDB" id="A0A6I1EU45"/>
<sequence length="890" mass="101027">MQYNRSYSGSIVIDKEDALHGGPHPGIYTGKAYLQHWRKWKGREKTAVAKYAFIAAFRRAGTSFYMRSLQGYLNDESLSLIGPEERALLLIYGDLVCHRPDRAREKLAAFEKRFQAPEGLSKEDRAEYEYLELLTSYAEFKREHGGFFIRIGLPAEKHAKLVEGLMRAGLRKEAGEVFHYQKQSERGEHAEFSSYLRETILKYPDLLGTAGTCLRLISSGSILEGIQLLLSLDREGENEDQRQESELQTVLMAASAVQPLYGDVDAWEKAEREALALMPGEASVPWRSFFKLKGTPDSRKIRAAVVSQEEFDRRYKLEARRFLRLHHWLRLQDYEALSRELGEVGLTPLEAALRWAIELRGLLLRGAPDDEFRKLQRPQRGICMKGSNWREFQRNLRDEFVRTGVIPFTIADVRDPDDFFDRDAFEIALGLVAVKLAQLLTPQRQLASMEASRQADEIRNQILAAGESAAPEVFESLFAELCGISPRERGIEWWRAAVELLKLNASEKAFSQDERIGIMVRAFQFNQYTPGGDKVLANLLRLKIQALMKFEIFTNQSVVNELKLPLAFGLPWFRTVERELGPILSWRVFNNGINAIVVESKADPKRVFILTTNLDECVRLRLRPGQPEPAAHYEVVMQMEKKDLGEDYEVFVEQAGEMITANLINGSFEDGDYGVLQLKTGEKLVKGFPFTEVLISRHENVVRAPLWDEDGKAIQFASLLFLKELEATAEDKFGVDGVLSVRPRDFFLLAKRRRTNAFPAPKPLVEADAVPKRIADLPHADDRCFVDRAVMEKGLPVEAVMPVSREGSGETQLYFTSCKRDDPDLSVILTPRNSLVVTVKQVLVLEPALQYVVKDAYRDIFVRDGEGFRKLEVGDFCPVLPEEEGLVGLA</sequence>
<comment type="caution">
    <text evidence="1">The sequence shown here is derived from an EMBL/GenBank/DDBJ whole genome shotgun (WGS) entry which is preliminary data.</text>
</comment>
<dbReference type="OrthoDB" id="9895131at2"/>